<dbReference type="InterPro" id="IPR056884">
    <property type="entry name" value="NPHP3-like_N"/>
</dbReference>
<dbReference type="Pfam" id="PF24883">
    <property type="entry name" value="NPHP3_N"/>
    <property type="match status" value="1"/>
</dbReference>
<protein>
    <recommendedName>
        <fullName evidence="3">Nephrocystin 3-like N-terminal domain-containing protein</fullName>
    </recommendedName>
</protein>
<organism evidence="4 5">
    <name type="scientific">Phanerochaete carnosa (strain HHB-10118-sp)</name>
    <name type="common">White-rot fungus</name>
    <name type="synonym">Peniophora carnosa</name>
    <dbReference type="NCBI Taxonomy" id="650164"/>
    <lineage>
        <taxon>Eukaryota</taxon>
        <taxon>Fungi</taxon>
        <taxon>Dikarya</taxon>
        <taxon>Basidiomycota</taxon>
        <taxon>Agaricomycotina</taxon>
        <taxon>Agaricomycetes</taxon>
        <taxon>Polyporales</taxon>
        <taxon>Phanerochaetaceae</taxon>
        <taxon>Phanerochaete</taxon>
    </lineage>
</organism>
<proteinExistence type="predicted"/>
<feature type="domain" description="Nephrocystin 3-like N-terminal" evidence="3">
    <location>
        <begin position="274"/>
        <end position="425"/>
    </location>
</feature>
<accession>K5VU46</accession>
<dbReference type="OrthoDB" id="3228837at2759"/>
<dbReference type="STRING" id="650164.K5VU46"/>
<dbReference type="InterPro" id="IPR027417">
    <property type="entry name" value="P-loop_NTPase"/>
</dbReference>
<dbReference type="HOGENOM" id="CLU_000288_6_14_1"/>
<feature type="region of interest" description="Disordered" evidence="2">
    <location>
        <begin position="1"/>
        <end position="24"/>
    </location>
</feature>
<keyword evidence="5" id="KW-1185">Reference proteome</keyword>
<dbReference type="GeneID" id="18913432"/>
<keyword evidence="1" id="KW-0677">Repeat</keyword>
<dbReference type="AlphaFoldDB" id="K5VU46"/>
<dbReference type="Gene3D" id="3.40.50.300">
    <property type="entry name" value="P-loop containing nucleotide triphosphate hydrolases"/>
    <property type="match status" value="1"/>
</dbReference>
<evidence type="ECO:0000259" key="3">
    <source>
        <dbReference type="Pfam" id="PF24883"/>
    </source>
</evidence>
<evidence type="ECO:0000256" key="1">
    <source>
        <dbReference type="ARBA" id="ARBA00022737"/>
    </source>
</evidence>
<dbReference type="RefSeq" id="XP_007401296.1">
    <property type="nucleotide sequence ID" value="XM_007401234.1"/>
</dbReference>
<dbReference type="KEGG" id="pco:PHACADRAFT_213866"/>
<evidence type="ECO:0000256" key="2">
    <source>
        <dbReference type="SAM" id="MobiDB-lite"/>
    </source>
</evidence>
<evidence type="ECO:0000313" key="4">
    <source>
        <dbReference type="EMBL" id="EKM50104.1"/>
    </source>
</evidence>
<dbReference type="PANTHER" id="PTHR10039:SF17">
    <property type="entry name" value="FUNGAL STAND N-TERMINAL GOODBYE DOMAIN-CONTAINING PROTEIN-RELATED"/>
    <property type="match status" value="1"/>
</dbReference>
<sequence length="815" mass="91275">MPAGRGNRAELATQSSNPDIGSRADAAIPASRSRCMELVDIALDTATPFFELAESVLELVPVPGLPSIAKSLAIIVDRVKDARTNDDVLRAFNEEVTALDDVIKKVLTKAQTVIRDYDGDDLEKDNLLDGIMRSEELQVRAQELQNIIGELRKSAANLKGGHGFRGFLKGFFYASRNEAILSGMNSGLERAVAMFKLRGQISIEKMLSNAMSEAKAFRKKAQIAEQEQIISSIPHVPAGYRSVDDLKSEFMEGTRTELFEELALWANGGFPQNNPKPFYLLCGAAGLGKSCIAHQLCMRLGSPEQSRLGASFFFVRGRQDLESIRSVFPTLVHQLAQSVPRLKQNIATAAREYLKQGDQQQMPHAFEELLLRPLVRTNAIAQEPVILVLDGLDECKEREQVPHLLKLVLELVRSVPWIRVFAASRPEPHILAALTSAEARALVFHRNLDETLHKWKGDVRSYIEGTLLKIPQYSTFVRGHPDMLERLIKLADGVFIYARIAVRFLDTYRDDPEEQFQLLLASKGAGLSPLDALYLQVLRSAFPPEDLHTLKSHHERLRSLLSFIALRKQPMTPHAVANLLGLKTLENDVITMVDRLRSIVLINPDGCMLPLHASLGEFLLDDKRCSDPLYHVDRSNGHARLTSACLTVLTSFRTLSACLEARRYRSDDCVLYAKMYWDEHLRDAKFSNGLADQVRTALIQATPAYMGVHTASGTFDGTITAATRVARFLEPHMGTSEANEICIEYAKSTAYSILWWNDVRQYPGVDPIINPCYYSFGALDLDIGSDDMARYNAAHKRFAREIEDARLTKLWYRIQ</sequence>
<dbReference type="InParanoid" id="K5VU46"/>
<reference evidence="4 5" key="1">
    <citation type="journal article" date="2012" name="BMC Genomics">
        <title>Comparative genomics of the white-rot fungi, Phanerochaete carnosa and P. chrysosporium, to elucidate the genetic basis of the distinct wood types they colonize.</title>
        <authorList>
            <person name="Suzuki H."/>
            <person name="MacDonald J."/>
            <person name="Syed K."/>
            <person name="Salamov A."/>
            <person name="Hori C."/>
            <person name="Aerts A."/>
            <person name="Henrissat B."/>
            <person name="Wiebenga A."/>
            <person name="vanKuyk P.A."/>
            <person name="Barry K."/>
            <person name="Lindquist E."/>
            <person name="LaButti K."/>
            <person name="Lapidus A."/>
            <person name="Lucas S."/>
            <person name="Coutinho P."/>
            <person name="Gong Y."/>
            <person name="Samejima M."/>
            <person name="Mahadevan R."/>
            <person name="Abou-Zaid M."/>
            <person name="de Vries R.P."/>
            <person name="Igarashi K."/>
            <person name="Yadav J.S."/>
            <person name="Grigoriev I.V."/>
            <person name="Master E.R."/>
        </authorList>
    </citation>
    <scope>NUCLEOTIDE SEQUENCE [LARGE SCALE GENOMIC DNA]</scope>
    <source>
        <strain evidence="4 5">HHB-10118-sp</strain>
    </source>
</reference>
<name>K5VU46_PHACS</name>
<dbReference type="SUPFAM" id="SSF52540">
    <property type="entry name" value="P-loop containing nucleoside triphosphate hydrolases"/>
    <property type="match status" value="1"/>
</dbReference>
<gene>
    <name evidence="4" type="ORF">PHACADRAFT_213866</name>
</gene>
<dbReference type="EMBL" id="JH930479">
    <property type="protein sequence ID" value="EKM50104.1"/>
    <property type="molecule type" value="Genomic_DNA"/>
</dbReference>
<dbReference type="Proteomes" id="UP000008370">
    <property type="component" value="Unassembled WGS sequence"/>
</dbReference>
<dbReference type="PANTHER" id="PTHR10039">
    <property type="entry name" value="AMELOGENIN"/>
    <property type="match status" value="1"/>
</dbReference>
<evidence type="ECO:0000313" key="5">
    <source>
        <dbReference type="Proteomes" id="UP000008370"/>
    </source>
</evidence>